<organism evidence="7 8">
    <name type="scientific">Kitasatospora indigofera</name>
    <dbReference type="NCBI Taxonomy" id="67307"/>
    <lineage>
        <taxon>Bacteria</taxon>
        <taxon>Bacillati</taxon>
        <taxon>Actinomycetota</taxon>
        <taxon>Actinomycetes</taxon>
        <taxon>Kitasatosporales</taxon>
        <taxon>Streptomycetaceae</taxon>
        <taxon>Kitasatospora</taxon>
    </lineage>
</organism>
<dbReference type="EMBL" id="BNBO01000012">
    <property type="protein sequence ID" value="GHH69154.1"/>
    <property type="molecule type" value="Genomic_DNA"/>
</dbReference>
<keyword evidence="8" id="KW-1185">Reference proteome</keyword>
<dbReference type="AlphaFoldDB" id="A0A919FNX1"/>
<reference evidence="7" key="1">
    <citation type="journal article" date="2014" name="Int. J. Syst. Evol. Microbiol.">
        <title>Complete genome sequence of Corynebacterium casei LMG S-19264T (=DSM 44701T), isolated from a smear-ripened cheese.</title>
        <authorList>
            <consortium name="US DOE Joint Genome Institute (JGI-PGF)"/>
            <person name="Walter F."/>
            <person name="Albersmeier A."/>
            <person name="Kalinowski J."/>
            <person name="Ruckert C."/>
        </authorList>
    </citation>
    <scope>NUCLEOTIDE SEQUENCE</scope>
    <source>
        <strain evidence="7">JCM 4646</strain>
    </source>
</reference>
<evidence type="ECO:0000256" key="5">
    <source>
        <dbReference type="SAM" id="MobiDB-lite"/>
    </source>
</evidence>
<dbReference type="GO" id="GO:0004222">
    <property type="term" value="F:metalloendopeptidase activity"/>
    <property type="evidence" value="ECO:0007669"/>
    <property type="project" value="InterPro"/>
</dbReference>
<evidence type="ECO:0000256" key="3">
    <source>
        <dbReference type="ARBA" id="ARBA00022833"/>
    </source>
</evidence>
<accession>A0A919FNX1</accession>
<feature type="domain" description="Peptidase M4 C-terminal" evidence="6">
    <location>
        <begin position="2"/>
        <end position="41"/>
    </location>
</feature>
<evidence type="ECO:0000256" key="4">
    <source>
        <dbReference type="ARBA" id="ARBA00023049"/>
    </source>
</evidence>
<keyword evidence="3" id="KW-0862">Zinc</keyword>
<keyword evidence="2" id="KW-0378">Hydrolase</keyword>
<dbReference type="GeneID" id="95353183"/>
<proteinExistence type="predicted"/>
<dbReference type="RefSeq" id="WP_190211073.1">
    <property type="nucleotide sequence ID" value="NZ_BNBO01000012.1"/>
</dbReference>
<dbReference type="GO" id="GO:0006508">
    <property type="term" value="P:proteolysis"/>
    <property type="evidence" value="ECO:0007669"/>
    <property type="project" value="UniProtKB-KW"/>
</dbReference>
<evidence type="ECO:0000256" key="1">
    <source>
        <dbReference type="ARBA" id="ARBA00022670"/>
    </source>
</evidence>
<dbReference type="SUPFAM" id="SSF55486">
    <property type="entry name" value="Metalloproteases ('zincins'), catalytic domain"/>
    <property type="match status" value="1"/>
</dbReference>
<dbReference type="Pfam" id="PF02868">
    <property type="entry name" value="Peptidase_M4_C"/>
    <property type="match status" value="1"/>
</dbReference>
<protein>
    <recommendedName>
        <fullName evidence="6">Peptidase M4 C-terminal domain-containing protein</fullName>
    </recommendedName>
</protein>
<feature type="region of interest" description="Disordered" evidence="5">
    <location>
        <begin position="154"/>
        <end position="174"/>
    </location>
</feature>
<evidence type="ECO:0000256" key="2">
    <source>
        <dbReference type="ARBA" id="ARBA00022801"/>
    </source>
</evidence>
<dbReference type="Gene3D" id="1.10.390.10">
    <property type="entry name" value="Neutral Protease Domain 2"/>
    <property type="match status" value="1"/>
</dbReference>
<keyword evidence="4" id="KW-0482">Metalloprotease</keyword>
<dbReference type="Gene3D" id="2.60.120.260">
    <property type="entry name" value="Galactose-binding domain-like"/>
    <property type="match status" value="1"/>
</dbReference>
<dbReference type="Proteomes" id="UP000617734">
    <property type="component" value="Unassembled WGS sequence"/>
</dbReference>
<evidence type="ECO:0000313" key="8">
    <source>
        <dbReference type="Proteomes" id="UP000617734"/>
    </source>
</evidence>
<evidence type="ECO:0000259" key="6">
    <source>
        <dbReference type="Pfam" id="PF02868"/>
    </source>
</evidence>
<keyword evidence="1" id="KW-0645">Protease</keyword>
<dbReference type="InterPro" id="IPR027268">
    <property type="entry name" value="Peptidase_M4/M1_CTD_sf"/>
</dbReference>
<evidence type="ECO:0000313" key="7">
    <source>
        <dbReference type="EMBL" id="GHH69154.1"/>
    </source>
</evidence>
<dbReference type="InterPro" id="IPR001570">
    <property type="entry name" value="Peptidase_M4_C_domain"/>
</dbReference>
<name>A0A919FNX1_9ACTN</name>
<comment type="caution">
    <text evidence="7">The sequence shown here is derived from an EMBL/GenBank/DDBJ whole genome shotgun (WGS) entry which is preliminary data.</text>
</comment>
<gene>
    <name evidence="7" type="ORF">GCM10018781_27240</name>
</gene>
<sequence>MVSNTDYPGTRTATVKAAKDLYGAGSTECATVEKAWSAVDVTPTGVTCGGSTPTPTPGGNLLLKPGFASGSTSWNATSGVITNGDGATPHTGSSYAWLDGYGSSHTDTLSQAVAVPATATAPKLSFWEKITTLETGSTAYDTLKVQVVDGTTTTTLATSPTPTPRPATSSARST</sequence>
<reference evidence="7" key="2">
    <citation type="submission" date="2020-09" db="EMBL/GenBank/DDBJ databases">
        <authorList>
            <person name="Sun Q."/>
            <person name="Ohkuma M."/>
        </authorList>
    </citation>
    <scope>NUCLEOTIDE SEQUENCE</scope>
    <source>
        <strain evidence="7">JCM 4646</strain>
    </source>
</reference>